<gene>
    <name evidence="1" type="ORF">MSG28_006668</name>
</gene>
<protein>
    <submittedName>
        <fullName evidence="1">Uncharacterized protein</fullName>
    </submittedName>
</protein>
<reference evidence="1 2" key="1">
    <citation type="journal article" date="2022" name="Genome Biol. Evol.">
        <title>The Spruce Budworm Genome: Reconstructing the Evolutionary History of Antifreeze Proteins.</title>
        <authorList>
            <person name="Beliveau C."/>
            <person name="Gagne P."/>
            <person name="Picq S."/>
            <person name="Vernygora O."/>
            <person name="Keeling C.I."/>
            <person name="Pinkney K."/>
            <person name="Doucet D."/>
            <person name="Wen F."/>
            <person name="Johnston J.S."/>
            <person name="Maaroufi H."/>
            <person name="Boyle B."/>
            <person name="Laroche J."/>
            <person name="Dewar K."/>
            <person name="Juretic N."/>
            <person name="Blackburn G."/>
            <person name="Nisole A."/>
            <person name="Brunet B."/>
            <person name="Brandao M."/>
            <person name="Lumley L."/>
            <person name="Duan J."/>
            <person name="Quan G."/>
            <person name="Lucarotti C.J."/>
            <person name="Roe A.D."/>
            <person name="Sperling F.A.H."/>
            <person name="Levesque R.C."/>
            <person name="Cusson M."/>
        </authorList>
    </citation>
    <scope>NUCLEOTIDE SEQUENCE [LARGE SCALE GENOMIC DNA]</scope>
    <source>
        <strain evidence="1">Glfc:IPQL:Cfum</strain>
    </source>
</reference>
<proteinExistence type="predicted"/>
<dbReference type="Proteomes" id="UP001064048">
    <property type="component" value="Chromosome 11"/>
</dbReference>
<organism evidence="1 2">
    <name type="scientific">Choristoneura fumiferana</name>
    <name type="common">Spruce budworm moth</name>
    <name type="synonym">Archips fumiferana</name>
    <dbReference type="NCBI Taxonomy" id="7141"/>
    <lineage>
        <taxon>Eukaryota</taxon>
        <taxon>Metazoa</taxon>
        <taxon>Ecdysozoa</taxon>
        <taxon>Arthropoda</taxon>
        <taxon>Hexapoda</taxon>
        <taxon>Insecta</taxon>
        <taxon>Pterygota</taxon>
        <taxon>Neoptera</taxon>
        <taxon>Endopterygota</taxon>
        <taxon>Lepidoptera</taxon>
        <taxon>Glossata</taxon>
        <taxon>Ditrysia</taxon>
        <taxon>Tortricoidea</taxon>
        <taxon>Tortricidae</taxon>
        <taxon>Tortricinae</taxon>
        <taxon>Choristoneura</taxon>
    </lineage>
</organism>
<accession>A0ACC0JKR6</accession>
<dbReference type="EMBL" id="CM046111">
    <property type="protein sequence ID" value="KAI8424714.1"/>
    <property type="molecule type" value="Genomic_DNA"/>
</dbReference>
<keyword evidence="2" id="KW-1185">Reference proteome</keyword>
<evidence type="ECO:0000313" key="1">
    <source>
        <dbReference type="EMBL" id="KAI8424714.1"/>
    </source>
</evidence>
<sequence>MNQQTVLHERPDKLITKEILTPGDYSVVPYEDARCKILITEISCTNDAGSCEIEPQSRFFSKNFDGIVLIGDSDCFIDRDVELVLERMCCGEKCAAKFVYRDDRGGLVKEICCKIELQEVMEEQLISDWGWQRLHEASLHHKACGVDLVRQGRVADAFRRFSKALKMLVAIEPINPEQIEEDRVKEMIDLKIKLLNNLSHCQLHYEEFQAAADLCTCSLKYDEQNVKALYRRSTAYFGLHLYEEAWRDIQQVLKLDPHDKAAQQKASIIEPKMRSINKEYKNDFFIRNWTPIGVCGVILGSTKTSIGVTGAFCAWGGPPTLPPFTPPLLMIPAKIESLASGRGIQVVSPGPEHSFELELEALSALLLREDLRDRAVVVVSVAGAFRKGKSFLLDFFLRYLQHTYNLGESGDWLGSEDAPLEGFSWRGGSERDTTGLLLWSQPFKATLSNGEKAVILLMDTQGTFDSESTVRDNATVFALSTMLSSVQIYNLSQNIEEDDLQHLQIRQPWISLRLIRELVQFQLFTEYGRLAVEQPPSGAVSHRAILNLGPRFEKIDCQLFLSISSNFPYEHAYGAAGGRQLLDKRLEVHEGQHEELQALRRHVASCFEELACFLMPHPGLNVATNPNFKGKLSDISPDFKESLRELVPMLLAPQNLVPKRIQGAAVRARDLLLYFKAYLGVFNGTELPEPKTILEATAEANNLSAVAEAREVYDVVMDEVCGGTKPYLPPRRLEEEHRRARDKALHAFHSKRKMGGDELSSSYETQLIKPPDARAQVCRSCSSSSISTHNHSFTFGFHDKNKSSKELEEQYQQLAAHNEGKNIFRLAGTPAVFAALALLGWLLAALGGAVGVQTVVAVGQAAALAALALLAIWAYSRLTGNMRDVGMQLDEVADTLREFSYAALADPRPPLENFSTNPPTRWTDDLVKAAGLRWMQAAANRSHWRSVGEAYVQQWTSYG</sequence>
<comment type="caution">
    <text evidence="1">The sequence shown here is derived from an EMBL/GenBank/DDBJ whole genome shotgun (WGS) entry which is preliminary data.</text>
</comment>
<evidence type="ECO:0000313" key="2">
    <source>
        <dbReference type="Proteomes" id="UP001064048"/>
    </source>
</evidence>
<name>A0ACC0JKR6_CHOFU</name>